<protein>
    <submittedName>
        <fullName evidence="2">Uncharacterized protein</fullName>
    </submittedName>
</protein>
<comment type="caution">
    <text evidence="2">The sequence shown here is derived from an EMBL/GenBank/DDBJ whole genome shotgun (WGS) entry which is preliminary data.</text>
</comment>
<evidence type="ECO:0000313" key="2">
    <source>
        <dbReference type="EMBL" id="PFG33160.1"/>
    </source>
</evidence>
<evidence type="ECO:0000313" key="3">
    <source>
        <dbReference type="Proteomes" id="UP000225548"/>
    </source>
</evidence>
<name>A0A2A9E4P5_9MICO</name>
<keyword evidence="3" id="KW-1185">Reference proteome</keyword>
<feature type="region of interest" description="Disordered" evidence="1">
    <location>
        <begin position="45"/>
        <end position="67"/>
    </location>
</feature>
<reference evidence="2 3" key="1">
    <citation type="submission" date="2017-10" db="EMBL/GenBank/DDBJ databases">
        <title>Sequencing the genomes of 1000 actinobacteria strains.</title>
        <authorList>
            <person name="Klenk H.-P."/>
        </authorList>
    </citation>
    <scope>NUCLEOTIDE SEQUENCE [LARGE SCALE GENOMIC DNA]</scope>
    <source>
        <strain evidence="2 3">DSM 18966</strain>
    </source>
</reference>
<dbReference type="RefSeq" id="WP_098454409.1">
    <property type="nucleotide sequence ID" value="NZ_PDJG01000001.1"/>
</dbReference>
<sequence length="169" mass="18755">MRRLLTYTAIELVTLTLLQHELNLDPTHLAMLTLSTLALTITATPTHAPTTHPRWPRTSRDRRPGSRDDVASLAWTFFGRDGTITAQALRTTRTIAATRLHAHGANLYDPDDTTTCRTLLGPHAHHHLDPTTPTTTPRPSVTELARIITTLENLTPPTDTHPHTRTTTT</sequence>
<dbReference type="AlphaFoldDB" id="A0A2A9E4P5"/>
<dbReference type="EMBL" id="PDJG01000001">
    <property type="protein sequence ID" value="PFG33160.1"/>
    <property type="molecule type" value="Genomic_DNA"/>
</dbReference>
<evidence type="ECO:0000256" key="1">
    <source>
        <dbReference type="SAM" id="MobiDB-lite"/>
    </source>
</evidence>
<organism evidence="2 3">
    <name type="scientific">Sanguibacter antarcticus</name>
    <dbReference type="NCBI Taxonomy" id="372484"/>
    <lineage>
        <taxon>Bacteria</taxon>
        <taxon>Bacillati</taxon>
        <taxon>Actinomycetota</taxon>
        <taxon>Actinomycetes</taxon>
        <taxon>Micrococcales</taxon>
        <taxon>Sanguibacteraceae</taxon>
        <taxon>Sanguibacter</taxon>
    </lineage>
</organism>
<dbReference type="Proteomes" id="UP000225548">
    <property type="component" value="Unassembled WGS sequence"/>
</dbReference>
<accession>A0A2A9E4P5</accession>
<feature type="compositionally biased region" description="Basic and acidic residues" evidence="1">
    <location>
        <begin position="58"/>
        <end position="67"/>
    </location>
</feature>
<proteinExistence type="predicted"/>
<gene>
    <name evidence="2" type="ORF">ATL42_1020</name>
</gene>